<dbReference type="PROSITE" id="PS00194">
    <property type="entry name" value="THIOREDOXIN_1"/>
    <property type="match status" value="1"/>
</dbReference>
<keyword evidence="3" id="KW-0676">Redox-active center</keyword>
<evidence type="ECO:0000256" key="2">
    <source>
        <dbReference type="ARBA" id="ARBA00022748"/>
    </source>
</evidence>
<evidence type="ECO:0000256" key="1">
    <source>
        <dbReference type="ARBA" id="ARBA00004196"/>
    </source>
</evidence>
<proteinExistence type="predicted"/>
<protein>
    <recommendedName>
        <fullName evidence="5">Thioredoxin domain-containing protein</fullName>
    </recommendedName>
</protein>
<dbReference type="eggNOG" id="COG0526">
    <property type="taxonomic scope" value="Bacteria"/>
</dbReference>
<dbReference type="SUPFAM" id="SSF52833">
    <property type="entry name" value="Thioredoxin-like"/>
    <property type="match status" value="1"/>
</dbReference>
<dbReference type="GO" id="GO:0017004">
    <property type="term" value="P:cytochrome complex assembly"/>
    <property type="evidence" value="ECO:0007669"/>
    <property type="project" value="UniProtKB-KW"/>
</dbReference>
<dbReference type="RefSeq" id="WP_043803492.1">
    <property type="nucleotide sequence ID" value="NZ_AVCH01000163.1"/>
</dbReference>
<evidence type="ECO:0000313" key="7">
    <source>
        <dbReference type="Proteomes" id="UP000029392"/>
    </source>
</evidence>
<dbReference type="STRING" id="1384054.N790_08015"/>
<feature type="transmembrane region" description="Helical" evidence="4">
    <location>
        <begin position="6"/>
        <end position="26"/>
    </location>
</feature>
<dbReference type="AlphaFoldDB" id="A0A091B8L4"/>
<dbReference type="PATRIC" id="fig|1384054.3.peg.1666"/>
<evidence type="ECO:0000256" key="4">
    <source>
        <dbReference type="SAM" id="Phobius"/>
    </source>
</evidence>
<feature type="domain" description="Thioredoxin" evidence="5">
    <location>
        <begin position="45"/>
        <end position="187"/>
    </location>
</feature>
<dbReference type="PANTHER" id="PTHR42852:SF13">
    <property type="entry name" value="PROTEIN DIPZ"/>
    <property type="match status" value="1"/>
</dbReference>
<dbReference type="EMBL" id="AVCH01000163">
    <property type="protein sequence ID" value="KFN47194.1"/>
    <property type="molecule type" value="Genomic_DNA"/>
</dbReference>
<evidence type="ECO:0000313" key="6">
    <source>
        <dbReference type="EMBL" id="KFN47194.1"/>
    </source>
</evidence>
<keyword evidence="7" id="KW-1185">Reference proteome</keyword>
<keyword evidence="4" id="KW-0472">Membrane</keyword>
<keyword evidence="4" id="KW-1133">Transmembrane helix</keyword>
<dbReference type="CDD" id="cd02966">
    <property type="entry name" value="TlpA_like_family"/>
    <property type="match status" value="1"/>
</dbReference>
<dbReference type="PANTHER" id="PTHR42852">
    <property type="entry name" value="THIOL:DISULFIDE INTERCHANGE PROTEIN DSBE"/>
    <property type="match status" value="1"/>
</dbReference>
<dbReference type="InterPro" id="IPR013740">
    <property type="entry name" value="Redoxin"/>
</dbReference>
<evidence type="ECO:0000256" key="3">
    <source>
        <dbReference type="ARBA" id="ARBA00023284"/>
    </source>
</evidence>
<organism evidence="6 7">
    <name type="scientific">Arenimonas malthae CC-JY-1</name>
    <dbReference type="NCBI Taxonomy" id="1384054"/>
    <lineage>
        <taxon>Bacteria</taxon>
        <taxon>Pseudomonadati</taxon>
        <taxon>Pseudomonadota</taxon>
        <taxon>Gammaproteobacteria</taxon>
        <taxon>Lysobacterales</taxon>
        <taxon>Lysobacteraceae</taxon>
        <taxon>Arenimonas</taxon>
    </lineage>
</organism>
<name>A0A091B8L4_9GAMM</name>
<accession>A0A091B8L4</accession>
<dbReference type="GO" id="GO:0030313">
    <property type="term" value="C:cell envelope"/>
    <property type="evidence" value="ECO:0007669"/>
    <property type="project" value="UniProtKB-SubCell"/>
</dbReference>
<reference evidence="6 7" key="1">
    <citation type="submission" date="2013-09" db="EMBL/GenBank/DDBJ databases">
        <title>Genome sequencing of Arenimonas malthae.</title>
        <authorList>
            <person name="Chen F."/>
            <person name="Wang G."/>
        </authorList>
    </citation>
    <scope>NUCLEOTIDE SEQUENCE [LARGE SCALE GENOMIC DNA]</scope>
    <source>
        <strain evidence="6 7">CC-JY-1</strain>
    </source>
</reference>
<dbReference type="PROSITE" id="PS51352">
    <property type="entry name" value="THIOREDOXIN_2"/>
    <property type="match status" value="1"/>
</dbReference>
<comment type="caution">
    <text evidence="6">The sequence shown here is derived from an EMBL/GenBank/DDBJ whole genome shotgun (WGS) entry which is preliminary data.</text>
</comment>
<dbReference type="InterPro" id="IPR036249">
    <property type="entry name" value="Thioredoxin-like_sf"/>
</dbReference>
<dbReference type="InterPro" id="IPR017937">
    <property type="entry name" value="Thioredoxin_CS"/>
</dbReference>
<dbReference type="Gene3D" id="3.40.30.10">
    <property type="entry name" value="Glutaredoxin"/>
    <property type="match status" value="1"/>
</dbReference>
<evidence type="ECO:0000259" key="5">
    <source>
        <dbReference type="PROSITE" id="PS51352"/>
    </source>
</evidence>
<comment type="subcellular location">
    <subcellularLocation>
        <location evidence="1">Cell envelope</location>
    </subcellularLocation>
</comment>
<keyword evidence="2" id="KW-0201">Cytochrome c-type biogenesis</keyword>
<dbReference type="InterPro" id="IPR013766">
    <property type="entry name" value="Thioredoxin_domain"/>
</dbReference>
<dbReference type="InterPro" id="IPR050553">
    <property type="entry name" value="Thioredoxin_ResA/DsbE_sf"/>
</dbReference>
<dbReference type="GO" id="GO:0015036">
    <property type="term" value="F:disulfide oxidoreductase activity"/>
    <property type="evidence" value="ECO:0007669"/>
    <property type="project" value="UniProtKB-ARBA"/>
</dbReference>
<dbReference type="Proteomes" id="UP000029392">
    <property type="component" value="Unassembled WGS sequence"/>
</dbReference>
<sequence>MKRDAILTWGAIVVLGGLSAWLGWWLGQRALMPDEKPAPPGMVITEIGQPVPELVLPDLRSGEPVTVSGPGRTRLVNYWASWCGPCRKEMPVLDAYARQQGGNGVKVVGIALESPDEALAFLREVPVDFTLLVENPGPGDSSVQLGNRRGILPYTVLVDASGTLLATHYGAFPDPESVQAWVNSNAR</sequence>
<gene>
    <name evidence="6" type="ORF">N790_08015</name>
</gene>
<keyword evidence="4" id="KW-0812">Transmembrane</keyword>
<dbReference type="Pfam" id="PF08534">
    <property type="entry name" value="Redoxin"/>
    <property type="match status" value="1"/>
</dbReference>